<feature type="compositionally biased region" description="Basic and acidic residues" evidence="1">
    <location>
        <begin position="31"/>
        <end position="52"/>
    </location>
</feature>
<evidence type="ECO:0000256" key="1">
    <source>
        <dbReference type="SAM" id="MobiDB-lite"/>
    </source>
</evidence>
<accession>A0ABM6V3J2</accession>
<reference evidence="2 3" key="1">
    <citation type="submission" date="2018-05" db="EMBL/GenBank/DDBJ databases">
        <title>Complete genome sequence of the Type Strain of Streptomyces spongiicola HNM0071, the producer of staurosporine.</title>
        <authorList>
            <person name="Zhou S."/>
            <person name="Huang X."/>
        </authorList>
    </citation>
    <scope>NUCLEOTIDE SEQUENCE [LARGE SCALE GENOMIC DNA]</scope>
    <source>
        <strain evidence="2 3">HNM0071</strain>
    </source>
</reference>
<sequence>MSLEREGRIRGTTSDADIPIPVPRTRSGGRGTREPADAPRRAADAAHADRRADRRRKSRPAGTRPGTRSAKTSPTPGDRVGYAP</sequence>
<dbReference type="EMBL" id="CP029254">
    <property type="protein sequence ID" value="AWK08220.1"/>
    <property type="molecule type" value="Genomic_DNA"/>
</dbReference>
<evidence type="ECO:0000313" key="3">
    <source>
        <dbReference type="Proteomes" id="UP000245051"/>
    </source>
</evidence>
<name>A0ABM6V3J2_9ACTN</name>
<keyword evidence="3" id="KW-1185">Reference proteome</keyword>
<proteinExistence type="predicted"/>
<evidence type="ECO:0000313" key="2">
    <source>
        <dbReference type="EMBL" id="AWK08220.1"/>
    </source>
</evidence>
<gene>
    <name evidence="2" type="ORF">DDQ41_03905</name>
</gene>
<feature type="region of interest" description="Disordered" evidence="1">
    <location>
        <begin position="1"/>
        <end position="84"/>
    </location>
</feature>
<protein>
    <submittedName>
        <fullName evidence="2">Uncharacterized protein</fullName>
    </submittedName>
</protein>
<organism evidence="2 3">
    <name type="scientific">Streptomyces spongiicola</name>
    <dbReference type="NCBI Taxonomy" id="1690221"/>
    <lineage>
        <taxon>Bacteria</taxon>
        <taxon>Bacillati</taxon>
        <taxon>Actinomycetota</taxon>
        <taxon>Actinomycetes</taxon>
        <taxon>Kitasatosporales</taxon>
        <taxon>Streptomycetaceae</taxon>
        <taxon>Streptomyces</taxon>
    </lineage>
</organism>
<dbReference type="Proteomes" id="UP000245051">
    <property type="component" value="Chromosome"/>
</dbReference>